<dbReference type="AlphaFoldDB" id="W2R471"/>
<proteinExistence type="predicted"/>
<dbReference type="EMBL" id="KI669564">
    <property type="protein sequence ID" value="ETN20217.1"/>
    <property type="molecule type" value="Genomic_DNA"/>
</dbReference>
<sequence length="107" mass="12150">MRDYDLFKEMKALSGVGVCPTAGKPTFSDEVWKNLIATKPVQQQRSNSSLNAATSIRKWSRNKRRLVDACIASKKRSPSDADSPRSLKVFSCSILRLERERIAERYT</sequence>
<dbReference type="VEuPathDB" id="FungiDB:PPTG_21255"/>
<reference evidence="2" key="1">
    <citation type="submission" date="2011-12" db="EMBL/GenBank/DDBJ databases">
        <authorList>
            <consortium name="The Broad Institute Genome Sequencing Platform"/>
            <person name="Russ C."/>
            <person name="Tyler B."/>
            <person name="Panabieres F."/>
            <person name="Shan W."/>
            <person name="Tripathy S."/>
            <person name="Grunwald N."/>
            <person name="Machado M."/>
            <person name="Young S.K."/>
            <person name="Zeng Q."/>
            <person name="Gargeya S."/>
            <person name="Fitzgerald M."/>
            <person name="Haas B."/>
            <person name="Abouelleil A."/>
            <person name="Alvarado L."/>
            <person name="Arachchi H.M."/>
            <person name="Berlin A."/>
            <person name="Chapman S.B."/>
            <person name="Gearin G."/>
            <person name="Goldberg J."/>
            <person name="Griggs A."/>
            <person name="Gujja S."/>
            <person name="Hansen M."/>
            <person name="Heiman D."/>
            <person name="Howarth C."/>
            <person name="Larimer J."/>
            <person name="Lui A."/>
            <person name="MacDonald P.J.P."/>
            <person name="McCowen C."/>
            <person name="Montmayeur A."/>
            <person name="Murphy C."/>
            <person name="Neiman D."/>
            <person name="Pearson M."/>
            <person name="Priest M."/>
            <person name="Roberts A."/>
            <person name="Saif S."/>
            <person name="Shea T."/>
            <person name="Sisk P."/>
            <person name="Stolte C."/>
            <person name="Sykes S."/>
            <person name="Wortman J."/>
            <person name="Nusbaum C."/>
            <person name="Birren B."/>
        </authorList>
    </citation>
    <scope>NUCLEOTIDE SEQUENCE [LARGE SCALE GENOMIC DNA]</scope>
    <source>
        <strain evidence="2">INRA-310</strain>
    </source>
</reference>
<organism evidence="1 2">
    <name type="scientific">Phytophthora nicotianae (strain INRA-310)</name>
    <name type="common">Phytophthora parasitica</name>
    <dbReference type="NCBI Taxonomy" id="761204"/>
    <lineage>
        <taxon>Eukaryota</taxon>
        <taxon>Sar</taxon>
        <taxon>Stramenopiles</taxon>
        <taxon>Oomycota</taxon>
        <taxon>Peronosporomycetes</taxon>
        <taxon>Peronosporales</taxon>
        <taxon>Peronosporaceae</taxon>
        <taxon>Phytophthora</taxon>
    </lineage>
</organism>
<evidence type="ECO:0000313" key="1">
    <source>
        <dbReference type="EMBL" id="ETN20217.1"/>
    </source>
</evidence>
<reference evidence="1 2" key="2">
    <citation type="submission" date="2013-11" db="EMBL/GenBank/DDBJ databases">
        <title>The Genome Sequence of Phytophthora parasitica INRA-310.</title>
        <authorList>
            <consortium name="The Broad Institute Genomics Platform"/>
            <person name="Russ C."/>
            <person name="Tyler B."/>
            <person name="Panabieres F."/>
            <person name="Shan W."/>
            <person name="Tripathy S."/>
            <person name="Grunwald N."/>
            <person name="Machado M."/>
            <person name="Johnson C.S."/>
            <person name="Arredondo F."/>
            <person name="Hong C."/>
            <person name="Coffey M."/>
            <person name="Young S.K."/>
            <person name="Zeng Q."/>
            <person name="Gargeya S."/>
            <person name="Fitzgerald M."/>
            <person name="Abouelleil A."/>
            <person name="Alvarado L."/>
            <person name="Chapman S.B."/>
            <person name="Gainer-Dewar J."/>
            <person name="Goldberg J."/>
            <person name="Griggs A."/>
            <person name="Gujja S."/>
            <person name="Hansen M."/>
            <person name="Howarth C."/>
            <person name="Imamovic A."/>
            <person name="Ireland A."/>
            <person name="Larimer J."/>
            <person name="McCowan C."/>
            <person name="Murphy C."/>
            <person name="Pearson M."/>
            <person name="Poon T.W."/>
            <person name="Priest M."/>
            <person name="Roberts A."/>
            <person name="Saif S."/>
            <person name="Shea T."/>
            <person name="Sykes S."/>
            <person name="Wortman J."/>
            <person name="Nusbaum C."/>
            <person name="Birren B."/>
        </authorList>
    </citation>
    <scope>NUCLEOTIDE SEQUENCE [LARGE SCALE GENOMIC DNA]</scope>
    <source>
        <strain evidence="1 2">INRA-310</strain>
    </source>
</reference>
<gene>
    <name evidence="1" type="ORF">PPTG_21255</name>
</gene>
<name>W2R471_PHYN3</name>
<accession>W2R471</accession>
<dbReference type="GeneID" id="20189854"/>
<dbReference type="Proteomes" id="UP000018817">
    <property type="component" value="Unassembled WGS sequence"/>
</dbReference>
<dbReference type="RefSeq" id="XP_008894756.1">
    <property type="nucleotide sequence ID" value="XM_008896508.1"/>
</dbReference>
<evidence type="ECO:0000313" key="2">
    <source>
        <dbReference type="Proteomes" id="UP000018817"/>
    </source>
</evidence>
<protein>
    <submittedName>
        <fullName evidence="1">Uncharacterized protein</fullName>
    </submittedName>
</protein>